<proteinExistence type="predicted"/>
<evidence type="ECO:0000313" key="2">
    <source>
        <dbReference type="Proteomes" id="UP000747542"/>
    </source>
</evidence>
<evidence type="ECO:0000313" key="1">
    <source>
        <dbReference type="EMBL" id="KAG7174214.1"/>
    </source>
</evidence>
<dbReference type="AlphaFoldDB" id="A0A8J5N6Y2"/>
<accession>A0A8J5N6Y2</accession>
<gene>
    <name evidence="1" type="ORF">Hamer_G003118</name>
</gene>
<organism evidence="1 2">
    <name type="scientific">Homarus americanus</name>
    <name type="common">American lobster</name>
    <dbReference type="NCBI Taxonomy" id="6706"/>
    <lineage>
        <taxon>Eukaryota</taxon>
        <taxon>Metazoa</taxon>
        <taxon>Ecdysozoa</taxon>
        <taxon>Arthropoda</taxon>
        <taxon>Crustacea</taxon>
        <taxon>Multicrustacea</taxon>
        <taxon>Malacostraca</taxon>
        <taxon>Eumalacostraca</taxon>
        <taxon>Eucarida</taxon>
        <taxon>Decapoda</taxon>
        <taxon>Pleocyemata</taxon>
        <taxon>Astacidea</taxon>
        <taxon>Nephropoidea</taxon>
        <taxon>Nephropidae</taxon>
        <taxon>Homarus</taxon>
    </lineage>
</organism>
<dbReference type="EMBL" id="JAHLQT010007678">
    <property type="protein sequence ID" value="KAG7174214.1"/>
    <property type="molecule type" value="Genomic_DNA"/>
</dbReference>
<protein>
    <submittedName>
        <fullName evidence="1">Uncharacterized protein</fullName>
    </submittedName>
</protein>
<comment type="caution">
    <text evidence="1">The sequence shown here is derived from an EMBL/GenBank/DDBJ whole genome shotgun (WGS) entry which is preliminary data.</text>
</comment>
<name>A0A8J5N6Y2_HOMAM</name>
<dbReference type="Proteomes" id="UP000747542">
    <property type="component" value="Unassembled WGS sequence"/>
</dbReference>
<keyword evidence="2" id="KW-1185">Reference proteome</keyword>
<sequence>MDDIKNELLRALNLNRDVFNKKTWLLCAVDAVNRLELKDTILRKGPDTMSPDYSIPAPWESPPADAAGVRFWQEFPCMVCAAPMDDVTPEVAAALQSVPAIPPAHTPAEIVEASMHLTGHQVRPDLLSATSARRPNT</sequence>
<reference evidence="1" key="1">
    <citation type="journal article" date="2021" name="Sci. Adv.">
        <title>The American lobster genome reveals insights on longevity, neural, and immune adaptations.</title>
        <authorList>
            <person name="Polinski J.M."/>
            <person name="Zimin A.V."/>
            <person name="Clark K.F."/>
            <person name="Kohn A.B."/>
            <person name="Sadowski N."/>
            <person name="Timp W."/>
            <person name="Ptitsyn A."/>
            <person name="Khanna P."/>
            <person name="Romanova D.Y."/>
            <person name="Williams P."/>
            <person name="Greenwood S.J."/>
            <person name="Moroz L.L."/>
            <person name="Walt D.R."/>
            <person name="Bodnar A.G."/>
        </authorList>
    </citation>
    <scope>NUCLEOTIDE SEQUENCE</scope>
    <source>
        <strain evidence="1">GMGI-L3</strain>
    </source>
</reference>